<evidence type="ECO:0000259" key="4">
    <source>
        <dbReference type="SMART" id="SM00479"/>
    </source>
</evidence>
<dbReference type="PANTHER" id="PTHR30231">
    <property type="entry name" value="DNA POLYMERASE III SUBUNIT EPSILON"/>
    <property type="match status" value="1"/>
</dbReference>
<keyword evidence="6" id="KW-1185">Reference proteome</keyword>
<evidence type="ECO:0000256" key="2">
    <source>
        <dbReference type="ARBA" id="ARBA00022801"/>
    </source>
</evidence>
<protein>
    <submittedName>
        <fullName evidence="5">3'-5' exonuclease</fullName>
    </submittedName>
</protein>
<keyword evidence="1" id="KW-0540">Nuclease</keyword>
<evidence type="ECO:0000313" key="5">
    <source>
        <dbReference type="EMBL" id="MDO5969661.1"/>
    </source>
</evidence>
<name>A0ABT8W989_9FLAO</name>
<dbReference type="GO" id="GO:0004527">
    <property type="term" value="F:exonuclease activity"/>
    <property type="evidence" value="ECO:0007669"/>
    <property type="project" value="UniProtKB-KW"/>
</dbReference>
<proteinExistence type="predicted"/>
<sequence length="220" mass="25750">MILKWFRKSKKDYPNFWMDYISHFKNVEKSLIENTRFVAFDTETTGFDKKNDRILSIGAVTFVGKSIHVNNSLELYLEQEVFNPETVKIHGLMKKGSLQKVTELEAIKIFLAYIKNAVLIAHHANFDKNMINEMLLRHGLGKLKNKFIDTGYLFNQSKHVIYRENLKDHYSLDDLCKELNVPKVDRHTANGDALITAIVFLKILSRLDKRKKLQWDYLLS</sequence>
<dbReference type="RefSeq" id="WP_303277357.1">
    <property type="nucleotide sequence ID" value="NZ_JAUOEK010000084.1"/>
</dbReference>
<evidence type="ECO:0000313" key="6">
    <source>
        <dbReference type="Proteomes" id="UP001176883"/>
    </source>
</evidence>
<dbReference type="InterPro" id="IPR012337">
    <property type="entry name" value="RNaseH-like_sf"/>
</dbReference>
<dbReference type="Pfam" id="PF00929">
    <property type="entry name" value="RNase_T"/>
    <property type="match status" value="1"/>
</dbReference>
<organism evidence="5 6">
    <name type="scientific">Flavivirga aquimarina</name>
    <dbReference type="NCBI Taxonomy" id="2027862"/>
    <lineage>
        <taxon>Bacteria</taxon>
        <taxon>Pseudomonadati</taxon>
        <taxon>Bacteroidota</taxon>
        <taxon>Flavobacteriia</taxon>
        <taxon>Flavobacteriales</taxon>
        <taxon>Flavobacteriaceae</taxon>
        <taxon>Flavivirga</taxon>
    </lineage>
</organism>
<dbReference type="InterPro" id="IPR036397">
    <property type="entry name" value="RNaseH_sf"/>
</dbReference>
<evidence type="ECO:0000256" key="1">
    <source>
        <dbReference type="ARBA" id="ARBA00022722"/>
    </source>
</evidence>
<dbReference type="Gene3D" id="3.30.420.10">
    <property type="entry name" value="Ribonuclease H-like superfamily/Ribonuclease H"/>
    <property type="match status" value="1"/>
</dbReference>
<dbReference type="SMART" id="SM00479">
    <property type="entry name" value="EXOIII"/>
    <property type="match status" value="1"/>
</dbReference>
<keyword evidence="3 5" id="KW-0269">Exonuclease</keyword>
<accession>A0ABT8W989</accession>
<dbReference type="EMBL" id="JAUOEK010000084">
    <property type="protein sequence ID" value="MDO5969661.1"/>
    <property type="molecule type" value="Genomic_DNA"/>
</dbReference>
<dbReference type="CDD" id="cd06127">
    <property type="entry name" value="DEDDh"/>
    <property type="match status" value="1"/>
</dbReference>
<reference evidence="5" key="1">
    <citation type="submission" date="2023-07" db="EMBL/GenBank/DDBJ databases">
        <title>Two novel species in the genus Flavivirga.</title>
        <authorList>
            <person name="Kwon K."/>
        </authorList>
    </citation>
    <scope>NUCLEOTIDE SEQUENCE</scope>
    <source>
        <strain evidence="5">KCTC 52353</strain>
    </source>
</reference>
<dbReference type="SUPFAM" id="SSF53098">
    <property type="entry name" value="Ribonuclease H-like"/>
    <property type="match status" value="1"/>
</dbReference>
<evidence type="ECO:0000256" key="3">
    <source>
        <dbReference type="ARBA" id="ARBA00022839"/>
    </source>
</evidence>
<dbReference type="InterPro" id="IPR013520">
    <property type="entry name" value="Ribonucl_H"/>
</dbReference>
<gene>
    <name evidence="5" type="ORF">Q4Q35_07565</name>
</gene>
<dbReference type="NCBIfam" id="TIGR00573">
    <property type="entry name" value="dnaq"/>
    <property type="match status" value="1"/>
</dbReference>
<dbReference type="Proteomes" id="UP001176883">
    <property type="component" value="Unassembled WGS sequence"/>
</dbReference>
<feature type="domain" description="Exonuclease" evidence="4">
    <location>
        <begin position="36"/>
        <end position="209"/>
    </location>
</feature>
<dbReference type="PANTHER" id="PTHR30231:SF4">
    <property type="entry name" value="PROTEIN NEN2"/>
    <property type="match status" value="1"/>
</dbReference>
<keyword evidence="2" id="KW-0378">Hydrolase</keyword>
<dbReference type="InterPro" id="IPR006054">
    <property type="entry name" value="DnaQ"/>
</dbReference>
<comment type="caution">
    <text evidence="5">The sequence shown here is derived from an EMBL/GenBank/DDBJ whole genome shotgun (WGS) entry which is preliminary data.</text>
</comment>